<dbReference type="RefSeq" id="WP_132921643.1">
    <property type="nucleotide sequence ID" value="NZ_SJOI01000001.1"/>
</dbReference>
<accession>A0A4R1NAU9</accession>
<protein>
    <submittedName>
        <fullName evidence="3">Peptidoglycan/LPS O-acetylase OafA/YrhL</fullName>
    </submittedName>
</protein>
<reference evidence="3 4" key="1">
    <citation type="submission" date="2019-02" db="EMBL/GenBank/DDBJ databases">
        <title>Investigation of anaerobic lignin degradation for improved lignocellulosic biofuels.</title>
        <authorList>
            <person name="Deangelis K."/>
        </authorList>
    </citation>
    <scope>NUCLEOTIDE SEQUENCE [LARGE SCALE GENOMIC DNA]</scope>
    <source>
        <strain evidence="3 4">159R</strain>
    </source>
</reference>
<feature type="transmembrane region" description="Helical" evidence="1">
    <location>
        <begin position="89"/>
        <end position="111"/>
    </location>
</feature>
<dbReference type="GO" id="GO:0016020">
    <property type="term" value="C:membrane"/>
    <property type="evidence" value="ECO:0007669"/>
    <property type="project" value="TreeGrafter"/>
</dbReference>
<feature type="transmembrane region" description="Helical" evidence="1">
    <location>
        <begin position="234"/>
        <end position="252"/>
    </location>
</feature>
<feature type="transmembrane region" description="Helical" evidence="1">
    <location>
        <begin position="9"/>
        <end position="27"/>
    </location>
</feature>
<dbReference type="GO" id="GO:0009103">
    <property type="term" value="P:lipopolysaccharide biosynthetic process"/>
    <property type="evidence" value="ECO:0007669"/>
    <property type="project" value="TreeGrafter"/>
</dbReference>
<dbReference type="Pfam" id="PF01757">
    <property type="entry name" value="Acyl_transf_3"/>
    <property type="match status" value="1"/>
</dbReference>
<feature type="domain" description="Acyltransferase 3" evidence="2">
    <location>
        <begin position="10"/>
        <end position="397"/>
    </location>
</feature>
<dbReference type="InterPro" id="IPR050879">
    <property type="entry name" value="Acyltransferase_3"/>
</dbReference>
<dbReference type="PANTHER" id="PTHR23028">
    <property type="entry name" value="ACETYLTRANSFERASE"/>
    <property type="match status" value="1"/>
</dbReference>
<dbReference type="AlphaFoldDB" id="A0A4R1NAU9"/>
<evidence type="ECO:0000313" key="4">
    <source>
        <dbReference type="Proteomes" id="UP000294555"/>
    </source>
</evidence>
<name>A0A4R1NAU9_9GAMM</name>
<keyword evidence="4" id="KW-1185">Reference proteome</keyword>
<evidence type="ECO:0000256" key="1">
    <source>
        <dbReference type="SAM" id="Phobius"/>
    </source>
</evidence>
<dbReference type="InterPro" id="IPR002656">
    <property type="entry name" value="Acyl_transf_3_dom"/>
</dbReference>
<dbReference type="GO" id="GO:0016747">
    <property type="term" value="F:acyltransferase activity, transferring groups other than amino-acyl groups"/>
    <property type="evidence" value="ECO:0007669"/>
    <property type="project" value="InterPro"/>
</dbReference>
<proteinExistence type="predicted"/>
<feature type="transmembrane region" description="Helical" evidence="1">
    <location>
        <begin position="383"/>
        <end position="402"/>
    </location>
</feature>
<keyword evidence="1" id="KW-0472">Membrane</keyword>
<dbReference type="Proteomes" id="UP000294555">
    <property type="component" value="Unassembled WGS sequence"/>
</dbReference>
<evidence type="ECO:0000313" key="3">
    <source>
        <dbReference type="EMBL" id="TCL02711.1"/>
    </source>
</evidence>
<sequence>MKPLEKERFIGLEWLRFLLGCYVMLYHTSHNYPQFQGIFGLSELTSMGFFATSSFFVLSGFLLAHVYVRGNTLRDPAPRFWAKRLFNLYPIHIVALVSSVLVIALMQWLAIPPDGPGSSVRFVVYDTNEILGRTHPELFQHYMDNIQLAFNSLLQLFLLQAWNPYFLTFNAPLWSLSTLFFFYILFPYFAPRLMNARRTWTWLAIIWILYLLPPVWVIWKHLYGVPYTGMLQRVPLFRIPEFFGGILGYALFRRARLRQQFMSIWQRRALVIFIVCCFLAATVLFTHGAKFWYFLLHNGLLLPSQIALIYLCALARTPQSAWLQRWSPRLGAASLSMFALHVPLFNLFRTLEQFFRGNPAACFSDWEGSIAAAGNVQLSLSGYALYLVLTIMVCVVFQEQFVTRMRKSLVTRFLEKSPPMPRLSRAGTSNS</sequence>
<organism evidence="3 4">
    <name type="scientific">Sodalis ligni</name>
    <dbReference type="NCBI Taxonomy" id="2697027"/>
    <lineage>
        <taxon>Bacteria</taxon>
        <taxon>Pseudomonadati</taxon>
        <taxon>Pseudomonadota</taxon>
        <taxon>Gammaproteobacteria</taxon>
        <taxon>Enterobacterales</taxon>
        <taxon>Bruguierivoracaceae</taxon>
        <taxon>Sodalis</taxon>
    </lineage>
</organism>
<gene>
    <name evidence="3" type="ORF">EZJ58_0741</name>
</gene>
<feature type="transmembrane region" description="Helical" evidence="1">
    <location>
        <begin position="171"/>
        <end position="190"/>
    </location>
</feature>
<feature type="transmembrane region" description="Helical" evidence="1">
    <location>
        <begin position="264"/>
        <end position="285"/>
    </location>
</feature>
<dbReference type="PANTHER" id="PTHR23028:SF53">
    <property type="entry name" value="ACYL_TRANSF_3 DOMAIN-CONTAINING PROTEIN"/>
    <property type="match status" value="1"/>
</dbReference>
<dbReference type="EMBL" id="SJOI01000001">
    <property type="protein sequence ID" value="TCL02711.1"/>
    <property type="molecule type" value="Genomic_DNA"/>
</dbReference>
<comment type="caution">
    <text evidence="3">The sequence shown here is derived from an EMBL/GenBank/DDBJ whole genome shotgun (WGS) entry which is preliminary data.</text>
</comment>
<keyword evidence="1" id="KW-1133">Transmembrane helix</keyword>
<feature type="transmembrane region" description="Helical" evidence="1">
    <location>
        <begin position="291"/>
        <end position="314"/>
    </location>
</feature>
<feature type="transmembrane region" description="Helical" evidence="1">
    <location>
        <begin position="47"/>
        <end position="68"/>
    </location>
</feature>
<feature type="transmembrane region" description="Helical" evidence="1">
    <location>
        <begin position="326"/>
        <end position="348"/>
    </location>
</feature>
<feature type="transmembrane region" description="Helical" evidence="1">
    <location>
        <begin position="202"/>
        <end position="222"/>
    </location>
</feature>
<dbReference type="OrthoDB" id="9796461at2"/>
<evidence type="ECO:0000259" key="2">
    <source>
        <dbReference type="Pfam" id="PF01757"/>
    </source>
</evidence>
<keyword evidence="1" id="KW-0812">Transmembrane</keyword>